<dbReference type="EnsemblPlants" id="PGSC0003DMT400092386">
    <property type="protein sequence ID" value="PGSC0003DMT400092386"/>
    <property type="gene ID" value="PGSC0003DMG400041957"/>
</dbReference>
<reference evidence="3" key="1">
    <citation type="journal article" date="2011" name="Nature">
        <title>Genome sequence and analysis of the tuber crop potato.</title>
        <authorList>
            <consortium name="The Potato Genome Sequencing Consortium"/>
        </authorList>
    </citation>
    <scope>NUCLEOTIDE SEQUENCE [LARGE SCALE GENOMIC DNA]</scope>
    <source>
        <strain evidence="3">cv. DM1-3 516 R44</strain>
    </source>
</reference>
<reference evidence="2" key="2">
    <citation type="submission" date="2015-06" db="UniProtKB">
        <authorList>
            <consortium name="EnsemblPlants"/>
        </authorList>
    </citation>
    <scope>IDENTIFICATION</scope>
    <source>
        <strain evidence="2">DM1-3 516 R44</strain>
    </source>
</reference>
<dbReference type="InParanoid" id="M1DPP8"/>
<keyword evidence="3" id="KW-1185">Reference proteome</keyword>
<feature type="chain" id="PRO_5004013598" evidence="1">
    <location>
        <begin position="28"/>
        <end position="112"/>
    </location>
</feature>
<evidence type="ECO:0000313" key="2">
    <source>
        <dbReference type="EnsemblPlants" id="PGSC0003DMT400092386"/>
    </source>
</evidence>
<name>M1DPP8_SOLTU</name>
<organism evidence="2 3">
    <name type="scientific">Solanum tuberosum</name>
    <name type="common">Potato</name>
    <dbReference type="NCBI Taxonomy" id="4113"/>
    <lineage>
        <taxon>Eukaryota</taxon>
        <taxon>Viridiplantae</taxon>
        <taxon>Streptophyta</taxon>
        <taxon>Embryophyta</taxon>
        <taxon>Tracheophyta</taxon>
        <taxon>Spermatophyta</taxon>
        <taxon>Magnoliopsida</taxon>
        <taxon>eudicotyledons</taxon>
        <taxon>Gunneridae</taxon>
        <taxon>Pentapetalae</taxon>
        <taxon>asterids</taxon>
        <taxon>lamiids</taxon>
        <taxon>Solanales</taxon>
        <taxon>Solanaceae</taxon>
        <taxon>Solanoideae</taxon>
        <taxon>Solaneae</taxon>
        <taxon>Solanum</taxon>
    </lineage>
</organism>
<sequence>MSPNDFGDLPFVCLIVVLCLPSDPSRSGPLGGIVLLRGTIRRSADCSFHLLFYPSPSGLRIRAELQNRCYTKVPTANSIAVTEMLGDSPMISNYFRVLQTPDFEDILSQTAE</sequence>
<dbReference type="AlphaFoldDB" id="M1DPP8"/>
<keyword evidence="1" id="KW-0732">Signal</keyword>
<dbReference type="PaxDb" id="4113-PGSC0003DMT400092386"/>
<proteinExistence type="predicted"/>
<protein>
    <submittedName>
        <fullName evidence="2">Uncharacterized protein</fullName>
    </submittedName>
</protein>
<dbReference type="Proteomes" id="UP000011115">
    <property type="component" value="Unassembled WGS sequence"/>
</dbReference>
<dbReference type="HOGENOM" id="CLU_2150337_0_0_1"/>
<evidence type="ECO:0000256" key="1">
    <source>
        <dbReference type="SAM" id="SignalP"/>
    </source>
</evidence>
<dbReference type="Gramene" id="PGSC0003DMT400092386">
    <property type="protein sequence ID" value="PGSC0003DMT400092386"/>
    <property type="gene ID" value="PGSC0003DMG400041957"/>
</dbReference>
<feature type="signal peptide" evidence="1">
    <location>
        <begin position="1"/>
        <end position="27"/>
    </location>
</feature>
<accession>M1DPP8</accession>
<evidence type="ECO:0000313" key="3">
    <source>
        <dbReference type="Proteomes" id="UP000011115"/>
    </source>
</evidence>